<dbReference type="SUPFAM" id="SSF55785">
    <property type="entry name" value="PYP-like sensor domain (PAS domain)"/>
    <property type="match status" value="4"/>
</dbReference>
<evidence type="ECO:0000256" key="5">
    <source>
        <dbReference type="ARBA" id="ARBA00022553"/>
    </source>
</evidence>
<dbReference type="PROSITE" id="PS50109">
    <property type="entry name" value="HIS_KIN"/>
    <property type="match status" value="1"/>
</dbReference>
<dbReference type="SMART" id="SM00387">
    <property type="entry name" value="HATPase_c"/>
    <property type="match status" value="1"/>
</dbReference>
<dbReference type="Gene3D" id="1.10.287.130">
    <property type="match status" value="1"/>
</dbReference>
<dbReference type="CDD" id="cd16922">
    <property type="entry name" value="HATPase_EvgS-ArcB-TorS-like"/>
    <property type="match status" value="1"/>
</dbReference>
<dbReference type="InterPro" id="IPR003594">
    <property type="entry name" value="HATPase_dom"/>
</dbReference>
<evidence type="ECO:0000256" key="10">
    <source>
        <dbReference type="PROSITE-ProRule" id="PRU00169"/>
    </source>
</evidence>
<sequence>MIREVSLSADQVKALMDNAPMAVCVSSADTYKILYANRLAREIFMPWDGVGQRCCYQVAGFDEPCRFCREDRMNRETLLTREYCHPVNGRVYQLSGKMIEWNGEAAHIEYIQDITDRKRDEEQSVVLKKELQDTFCSIPCGLCVYRYEGEKILPVFHNPAFYEIMGYSEAHISIIEKKTNYMGVHPEDCCLLQKKIQNAIHSGKNMEHTYRVWNDREEEYHWIQLEASVKTQPDNTKLLYGVYRDVSEKIQMEQELMAAKDKMQDIVNAIPGGVAIYRVSGIFETIYFSDGVPELTGYTVEEYEEMVKRDAVKMTYWEDTEMVILKVMEVIRTHEVLKFEFRKLHRDGHIVWVRAHVKWIGEDHGCPLLHCVFHNISDLKETQLEMDHLVNSIPGGIASYGIEGDKITPIFVSDGVMALSGHTREELQQYDAFRLIHRQDRERVLSAMRAALENGKVLDVSYRIWHKDGSLNWIHLRGRRMDTYGEVMRFYAVFTGMSAEARLFQSIANDTADGIYVIAKENYDLLYANESKMLFQGGNKHLGQKCYKALHGKETPCEFCTQQEHKPDGEAHRMMDRENNHCYNVRFRETDWNGIPAYIKYVRDITEEVKTQDEKERLEQYFQTVLKYLPGGVAVMRYEQDGTMIPEFLSKGFAEMTKTTQKQAWEIYKKDAMAGVHPDDREIVNKRMEEYLAVGKGHCEMVYRLKAGDGGYVWVKNTLSLIKSANGEQRVYAGYHDMTREREEKAQIRKQYNDLILQHYRTPGPNALIVGHCSITQNKILEIIDYTDSDLLKTFGDVRETFFTGIAGLVAEPDMRQAFLDTYLNRPALQAFKNGDTEQILECYVKLPKEQNGRYVQFKVNLVETPDTGGVTGILTVTDITEQTISERILRQLSVTSYDLVIDVDILNDTYTVLTSDGSVGDHPNSRGCYSRRVTEMYHSRVVPRDKEHVIKMLTREYMMEHLKKEDSYSFHFSIIDEKGEVLTKNMTVSAIDLRLGRVCLSRTDITDSVREQQSMLNVVAYTFELMAFVDANGGHVTMYTRRTVLENLSPYILDNYRDLVKNITDFYITSQLDGEKEEYFNLDNMLRHLEEKPSGYDFVLPYNSRDGLRYKQINVLWGDRSRRRVCMVRADVTDMLAAEREAKDALQDALALAEDANRAKSEFLSSMSHDIRTPMNAVIGMTSLAAANLDDRGRVEDCLRKISSSSKYLLSLINDILDMSKIERSKIMLNRMRISMPELLEELSVMMEPQVEANALEFHMESKGIRHEIFYGDKLRINQILINILSNAIKFTPEGGSVDFLAEETDGDCGEDRVCYRFTVSDTGIGMTETFVEHIFEAFARNSNTTSVEGTGLGLSITKGLVDLMGGKIWVKSRIHEGSTFYVELMCEAARDKEDTDWDPDAMTGELNAGKTLTGRCFLVAEDNAINSEILCELLKMQGAKTVVKTDGVQTAEEFVRAQPGTYDAVLMDIRMPRMNGYEAARAIRKMEREDAKTIPIIAMTANAFAEDVQEAMDAGMNAHVAKPIDVNILRDTLTGLLSGRDLSGKENDLVSGSGEMIK</sequence>
<dbReference type="SMART" id="SM00086">
    <property type="entry name" value="PAC"/>
    <property type="match status" value="4"/>
</dbReference>
<dbReference type="InterPro" id="IPR005467">
    <property type="entry name" value="His_kinase_dom"/>
</dbReference>
<comment type="subcellular location">
    <subcellularLocation>
        <location evidence="2">Membrane</location>
    </subcellularLocation>
</comment>
<dbReference type="PANTHER" id="PTHR45339:SF1">
    <property type="entry name" value="HYBRID SIGNAL TRANSDUCTION HISTIDINE KINASE J"/>
    <property type="match status" value="1"/>
</dbReference>
<dbReference type="SMART" id="SM00448">
    <property type="entry name" value="REC"/>
    <property type="match status" value="1"/>
</dbReference>
<dbReference type="STRING" id="1796616.A4V09_12090"/>
<comment type="function">
    <text evidence="9">May play the central regulatory role in sporulation. It may be an element of the effector pathway responsible for the activation of sporulation genes in response to nutritional stress. Spo0A may act in concert with spo0H (a sigma factor) to control the expression of some genes that are critical to the sporulation process.</text>
</comment>
<organism evidence="15 16">
    <name type="scientific">Blautia pseudococcoides</name>
    <dbReference type="NCBI Taxonomy" id="1796616"/>
    <lineage>
        <taxon>Bacteria</taxon>
        <taxon>Bacillati</taxon>
        <taxon>Bacillota</taxon>
        <taxon>Clostridia</taxon>
        <taxon>Lachnospirales</taxon>
        <taxon>Lachnospiraceae</taxon>
        <taxon>Blautia</taxon>
    </lineage>
</organism>
<accession>A0A1C7IG72</accession>
<gene>
    <name evidence="15" type="ORF">A4V09_12090</name>
</gene>
<name>A0A1C7IG72_9FIRM</name>
<dbReference type="Gene3D" id="3.30.450.20">
    <property type="entry name" value="PAS domain"/>
    <property type="match status" value="5"/>
</dbReference>
<evidence type="ECO:0000256" key="4">
    <source>
        <dbReference type="ARBA" id="ARBA00018672"/>
    </source>
</evidence>
<evidence type="ECO:0000256" key="3">
    <source>
        <dbReference type="ARBA" id="ARBA00012438"/>
    </source>
</evidence>
<evidence type="ECO:0000313" key="16">
    <source>
        <dbReference type="Proteomes" id="UP000092574"/>
    </source>
</evidence>
<dbReference type="KEGG" id="byl:A4V09_12090"/>
<dbReference type="NCBIfam" id="TIGR00229">
    <property type="entry name" value="sensory_box"/>
    <property type="match status" value="4"/>
</dbReference>
<dbReference type="Pfam" id="PF00512">
    <property type="entry name" value="HisKA"/>
    <property type="match status" value="1"/>
</dbReference>
<dbReference type="EMBL" id="CP015405">
    <property type="protein sequence ID" value="ANU78651.2"/>
    <property type="molecule type" value="Genomic_DNA"/>
</dbReference>
<dbReference type="OrthoDB" id="9790669at2"/>
<evidence type="ECO:0000259" key="13">
    <source>
        <dbReference type="PROSITE" id="PS50112"/>
    </source>
</evidence>
<dbReference type="InterPro" id="IPR003661">
    <property type="entry name" value="HisK_dim/P_dom"/>
</dbReference>
<evidence type="ECO:0000259" key="14">
    <source>
        <dbReference type="PROSITE" id="PS50113"/>
    </source>
</evidence>
<dbReference type="PANTHER" id="PTHR45339">
    <property type="entry name" value="HYBRID SIGNAL TRANSDUCTION HISTIDINE KINASE J"/>
    <property type="match status" value="1"/>
</dbReference>
<dbReference type="GO" id="GO:0000155">
    <property type="term" value="F:phosphorelay sensor kinase activity"/>
    <property type="evidence" value="ECO:0007669"/>
    <property type="project" value="InterPro"/>
</dbReference>
<keyword evidence="7 15" id="KW-0418">Kinase</keyword>
<feature type="domain" description="PAS" evidence="13">
    <location>
        <begin position="382"/>
        <end position="455"/>
    </location>
</feature>
<dbReference type="InterPro" id="IPR035965">
    <property type="entry name" value="PAS-like_dom_sf"/>
</dbReference>
<dbReference type="EC" id="2.7.13.3" evidence="3"/>
<comment type="catalytic activity">
    <reaction evidence="1">
        <text>ATP + protein L-histidine = ADP + protein N-phospho-L-histidine.</text>
        <dbReference type="EC" id="2.7.13.3"/>
    </reaction>
</comment>
<dbReference type="Proteomes" id="UP000092574">
    <property type="component" value="Chromosome"/>
</dbReference>
<dbReference type="InterPro" id="IPR011006">
    <property type="entry name" value="CheY-like_superfamily"/>
</dbReference>
<keyword evidence="8" id="KW-0902">Two-component regulatory system</keyword>
<feature type="domain" description="PAC" evidence="14">
    <location>
        <begin position="206"/>
        <end position="258"/>
    </location>
</feature>
<evidence type="ECO:0000259" key="12">
    <source>
        <dbReference type="PROSITE" id="PS50110"/>
    </source>
</evidence>
<evidence type="ECO:0000313" key="15">
    <source>
        <dbReference type="EMBL" id="ANU78651.2"/>
    </source>
</evidence>
<keyword evidence="16" id="KW-1185">Reference proteome</keyword>
<dbReference type="CDD" id="cd00130">
    <property type="entry name" value="PAS"/>
    <property type="match status" value="2"/>
</dbReference>
<evidence type="ECO:0000256" key="1">
    <source>
        <dbReference type="ARBA" id="ARBA00000085"/>
    </source>
</evidence>
<dbReference type="InterPro" id="IPR000700">
    <property type="entry name" value="PAS-assoc_C"/>
</dbReference>
<dbReference type="FunFam" id="3.30.565.10:FF:000006">
    <property type="entry name" value="Sensor histidine kinase WalK"/>
    <property type="match status" value="1"/>
</dbReference>
<dbReference type="Pfam" id="PF00072">
    <property type="entry name" value="Response_reg"/>
    <property type="match status" value="1"/>
</dbReference>
<dbReference type="PROSITE" id="PS50110">
    <property type="entry name" value="RESPONSE_REGULATORY"/>
    <property type="match status" value="1"/>
</dbReference>
<keyword evidence="5 10" id="KW-0597">Phosphoprotein</keyword>
<dbReference type="SUPFAM" id="SSF55874">
    <property type="entry name" value="ATPase domain of HSP90 chaperone/DNA topoisomerase II/histidine kinase"/>
    <property type="match status" value="1"/>
</dbReference>
<dbReference type="Gene3D" id="3.30.565.10">
    <property type="entry name" value="Histidine kinase-like ATPase, C-terminal domain"/>
    <property type="match status" value="1"/>
</dbReference>
<dbReference type="InterPro" id="IPR036097">
    <property type="entry name" value="HisK_dim/P_sf"/>
</dbReference>
<dbReference type="CDD" id="cd00082">
    <property type="entry name" value="HisKA"/>
    <property type="match status" value="1"/>
</dbReference>
<evidence type="ECO:0000256" key="7">
    <source>
        <dbReference type="ARBA" id="ARBA00022777"/>
    </source>
</evidence>
<dbReference type="InterPro" id="IPR000014">
    <property type="entry name" value="PAS"/>
</dbReference>
<feature type="domain" description="PAS" evidence="13">
    <location>
        <begin position="259"/>
        <end position="302"/>
    </location>
</feature>
<dbReference type="RefSeq" id="WP_084043570.1">
    <property type="nucleotide sequence ID" value="NZ_CP015405.2"/>
</dbReference>
<evidence type="ECO:0000256" key="2">
    <source>
        <dbReference type="ARBA" id="ARBA00004370"/>
    </source>
</evidence>
<dbReference type="GO" id="GO:0016020">
    <property type="term" value="C:membrane"/>
    <property type="evidence" value="ECO:0007669"/>
    <property type="project" value="UniProtKB-SubCell"/>
</dbReference>
<dbReference type="InterPro" id="IPR013655">
    <property type="entry name" value="PAS_fold_3"/>
</dbReference>
<dbReference type="InterPro" id="IPR001789">
    <property type="entry name" value="Sig_transdc_resp-reg_receiver"/>
</dbReference>
<feature type="domain" description="Histidine kinase" evidence="11">
    <location>
        <begin position="1167"/>
        <end position="1390"/>
    </location>
</feature>
<dbReference type="Pfam" id="PF08447">
    <property type="entry name" value="PAS_3"/>
    <property type="match status" value="4"/>
</dbReference>
<dbReference type="Pfam" id="PF02518">
    <property type="entry name" value="HATPase_c"/>
    <property type="match status" value="1"/>
</dbReference>
<dbReference type="PRINTS" id="PR00344">
    <property type="entry name" value="BCTRLSENSOR"/>
</dbReference>
<evidence type="ECO:0000259" key="11">
    <source>
        <dbReference type="PROSITE" id="PS50109"/>
    </source>
</evidence>
<dbReference type="Pfam" id="PF13188">
    <property type="entry name" value="PAS_8"/>
    <property type="match status" value="1"/>
</dbReference>
<dbReference type="InterPro" id="IPR004358">
    <property type="entry name" value="Sig_transdc_His_kin-like_C"/>
</dbReference>
<keyword evidence="6" id="KW-0808">Transferase</keyword>
<dbReference type="SMART" id="SM00388">
    <property type="entry name" value="HisKA"/>
    <property type="match status" value="1"/>
</dbReference>
<feature type="modified residue" description="4-aspartylphosphate" evidence="10">
    <location>
        <position position="1470"/>
    </location>
</feature>
<dbReference type="SMART" id="SM00091">
    <property type="entry name" value="PAS"/>
    <property type="match status" value="5"/>
</dbReference>
<dbReference type="CDD" id="cd17546">
    <property type="entry name" value="REC_hyHK_CKI1_RcsC-like"/>
    <property type="match status" value="1"/>
</dbReference>
<evidence type="ECO:0000256" key="6">
    <source>
        <dbReference type="ARBA" id="ARBA00022679"/>
    </source>
</evidence>
<dbReference type="InterPro" id="IPR001610">
    <property type="entry name" value="PAC"/>
</dbReference>
<dbReference type="SUPFAM" id="SSF52172">
    <property type="entry name" value="CheY-like"/>
    <property type="match status" value="1"/>
</dbReference>
<reference evidence="15" key="1">
    <citation type="submission" date="2017-04" db="EMBL/GenBank/DDBJ databases">
        <title>Complete Genome Sequences of Twelve Strains of a Stable Defined Moderately Diverse Mouse Microbiota 2 (sDMDMm2).</title>
        <authorList>
            <person name="Uchimura Y."/>
            <person name="Wyss M."/>
            <person name="Brugiroux S."/>
            <person name="Limenitakis J.P."/>
            <person name="Stecher B."/>
            <person name="McCoy K.D."/>
            <person name="Macpherson A.J."/>
        </authorList>
    </citation>
    <scope>NUCLEOTIDE SEQUENCE</scope>
    <source>
        <strain evidence="15">YL58</strain>
    </source>
</reference>
<dbReference type="Gene3D" id="3.40.50.2300">
    <property type="match status" value="1"/>
</dbReference>
<feature type="domain" description="Response regulatory" evidence="12">
    <location>
        <begin position="1418"/>
        <end position="1539"/>
    </location>
</feature>
<dbReference type="SUPFAM" id="SSF47384">
    <property type="entry name" value="Homodimeric domain of signal transducing histidine kinase"/>
    <property type="match status" value="1"/>
</dbReference>
<dbReference type="InterPro" id="IPR036890">
    <property type="entry name" value="HATPase_C_sf"/>
</dbReference>
<evidence type="ECO:0000256" key="8">
    <source>
        <dbReference type="ARBA" id="ARBA00023012"/>
    </source>
</evidence>
<dbReference type="PROSITE" id="PS50113">
    <property type="entry name" value="PAC"/>
    <property type="match status" value="1"/>
</dbReference>
<proteinExistence type="predicted"/>
<protein>
    <recommendedName>
        <fullName evidence="4">Stage 0 sporulation protein A homolog</fullName>
        <ecNumber evidence="3">2.7.13.3</ecNumber>
    </recommendedName>
</protein>
<dbReference type="PROSITE" id="PS50112">
    <property type="entry name" value="PAS"/>
    <property type="match status" value="2"/>
</dbReference>
<evidence type="ECO:0000256" key="9">
    <source>
        <dbReference type="ARBA" id="ARBA00024867"/>
    </source>
</evidence>